<keyword evidence="1" id="KW-0378">Hydrolase</keyword>
<evidence type="ECO:0008006" key="7">
    <source>
        <dbReference type="Google" id="ProtNLM"/>
    </source>
</evidence>
<feature type="chain" id="PRO_5004726942" description="Fungal lipase-like domain-containing protein" evidence="2">
    <location>
        <begin position="22"/>
        <end position="638"/>
    </location>
</feature>
<gene>
    <name evidence="5" type="ORF">CICLE_v10004534mg</name>
</gene>
<dbReference type="SUPFAM" id="SSF53474">
    <property type="entry name" value="alpha/beta-Hydrolases"/>
    <property type="match status" value="1"/>
</dbReference>
<dbReference type="InterPro" id="IPR029058">
    <property type="entry name" value="AB_hydrolase_fold"/>
</dbReference>
<dbReference type="Proteomes" id="UP000030687">
    <property type="component" value="Unassembled WGS sequence"/>
</dbReference>
<dbReference type="InterPro" id="IPR002921">
    <property type="entry name" value="Fungal_lipase-type"/>
</dbReference>
<dbReference type="GO" id="GO:0016787">
    <property type="term" value="F:hydrolase activity"/>
    <property type="evidence" value="ECO:0007669"/>
    <property type="project" value="UniProtKB-KW"/>
</dbReference>
<reference evidence="5 6" key="1">
    <citation type="submission" date="2013-10" db="EMBL/GenBank/DDBJ databases">
        <authorList>
            <consortium name="International Citrus Genome Consortium"/>
            <person name="Jenkins J."/>
            <person name="Schmutz J."/>
            <person name="Prochnik S."/>
            <person name="Rokhsar D."/>
            <person name="Gmitter F."/>
            <person name="Ollitrault P."/>
            <person name="Machado M."/>
            <person name="Talon M."/>
            <person name="Wincker P."/>
            <person name="Jaillon O."/>
            <person name="Morgante M."/>
        </authorList>
    </citation>
    <scope>NUCLEOTIDE SEQUENCE</scope>
    <source>
        <strain evidence="6">cv. Clemenules</strain>
    </source>
</reference>
<name>V4RY69_CITCL</name>
<dbReference type="AlphaFoldDB" id="V4RY69"/>
<evidence type="ECO:0000313" key="5">
    <source>
        <dbReference type="EMBL" id="ESR32727.1"/>
    </source>
</evidence>
<feature type="domain" description="Fungal lipase-type" evidence="3">
    <location>
        <begin position="180"/>
        <end position="317"/>
    </location>
</feature>
<dbReference type="Pfam" id="PF03893">
    <property type="entry name" value="Lipase3_N"/>
    <property type="match status" value="1"/>
</dbReference>
<dbReference type="InterPro" id="IPR005592">
    <property type="entry name" value="Mono/diacylglycerol_lipase_N"/>
</dbReference>
<feature type="signal peptide" evidence="2">
    <location>
        <begin position="1"/>
        <end position="21"/>
    </location>
</feature>
<keyword evidence="6" id="KW-1185">Reference proteome</keyword>
<organism evidence="5 6">
    <name type="scientific">Citrus clementina</name>
    <name type="common">Clementine</name>
    <name type="synonym">Citrus deliciosa x Citrus sinensis</name>
    <dbReference type="NCBI Taxonomy" id="85681"/>
    <lineage>
        <taxon>Eukaryota</taxon>
        <taxon>Viridiplantae</taxon>
        <taxon>Streptophyta</taxon>
        <taxon>Embryophyta</taxon>
        <taxon>Tracheophyta</taxon>
        <taxon>Spermatophyta</taxon>
        <taxon>Magnoliopsida</taxon>
        <taxon>eudicotyledons</taxon>
        <taxon>Gunneridae</taxon>
        <taxon>Pentapetalae</taxon>
        <taxon>rosids</taxon>
        <taxon>malvids</taxon>
        <taxon>Sapindales</taxon>
        <taxon>Rutaceae</taxon>
        <taxon>Aurantioideae</taxon>
        <taxon>Citrus</taxon>
    </lineage>
</organism>
<accession>V4RY69</accession>
<dbReference type="EMBL" id="KI537036">
    <property type="protein sequence ID" value="ESR32727.1"/>
    <property type="molecule type" value="Genomic_DNA"/>
</dbReference>
<dbReference type="OMA" id="EGEMWFE"/>
<dbReference type="PANTHER" id="PTHR46023">
    <property type="entry name" value="LIPASE CLASS 3 PROTEIN-LIKE"/>
    <property type="match status" value="1"/>
</dbReference>
<dbReference type="PANTHER" id="PTHR46023:SF6">
    <property type="entry name" value="LIPASE CLASS 3 FAMILY PROTEIN"/>
    <property type="match status" value="1"/>
</dbReference>
<dbReference type="OrthoDB" id="438440at2759"/>
<protein>
    <recommendedName>
        <fullName evidence="7">Fungal lipase-like domain-containing protein</fullName>
    </recommendedName>
</protein>
<dbReference type="eggNOG" id="KOG2088">
    <property type="taxonomic scope" value="Eukaryota"/>
</dbReference>
<evidence type="ECO:0000313" key="6">
    <source>
        <dbReference type="Proteomes" id="UP000030687"/>
    </source>
</evidence>
<dbReference type="Pfam" id="PF01764">
    <property type="entry name" value="Lipase_3"/>
    <property type="match status" value="1"/>
</dbReference>
<evidence type="ECO:0000259" key="3">
    <source>
        <dbReference type="Pfam" id="PF01764"/>
    </source>
</evidence>
<dbReference type="CDD" id="cd00519">
    <property type="entry name" value="Lipase_3"/>
    <property type="match status" value="1"/>
</dbReference>
<sequence length="638" mass="69895">MAAGTMATAAAAAVLLYYVLSRRTASKDAEDCGDLSKASRSVRRRIVRRPAQAPATWIETITTLSETLRFTYSETLGKWPIADLAFGINYLLRKQGNFHVASVYAGNESIQLEGPEIIVELNNLLRLLTLCMLFSKKTFPVFLESAGYSEEEVLLQKPKAGLLKPAFTIIRDRNSKCFLLLIRGTHSIKDTLTAVTGAVVPFHHSVLHDGGISNLVLGYAHCGMVAAARWIAKLSTPCLLKALGEYPDFKIKIVGHSLGGGTAALLTYVLREQKEFSSCSCFAFAPAACMTWDLAESGKHFITTLINGSDLVPTFSTASIDDLRFEVTASSWLNDLRDQVERTRVLNVVYRSASALGSRLPSIASARARVVGAGALLRPVSNSTQVVMKRAKNVAEAVVKTRPSLSSWSCIGPRRRTVGPLSTSKVEDIPDAPLITETCSEAGGMTAVVTNESVHSEIEYHSSSSGLGNDDTDEDEELISVDGCITRSNVENISEGELWYQLEKELKRQENKVDVQAQEEEAAAVKEITEEENVLAEASESITSISSSDVTESHHFYPPGRIMHVVSVPSSDTTNLDGDSPVEERVGIYETPRKLYSKIRLSRTMINDHYMPMYKKMIELLVSELEKEAACNCVILQE</sequence>
<dbReference type="Gene3D" id="3.40.50.1820">
    <property type="entry name" value="alpha/beta hydrolase"/>
    <property type="match status" value="1"/>
</dbReference>
<dbReference type="Gramene" id="ESR32727">
    <property type="protein sequence ID" value="ESR32727"/>
    <property type="gene ID" value="CICLE_v10004534mg"/>
</dbReference>
<dbReference type="KEGG" id="cic:CICLE_v10004534mg"/>
<proteinExistence type="predicted"/>
<dbReference type="FunCoup" id="V4RY69">
    <property type="interactions" value="694"/>
</dbReference>
<evidence type="ECO:0000256" key="2">
    <source>
        <dbReference type="SAM" id="SignalP"/>
    </source>
</evidence>
<keyword evidence="2" id="KW-0732">Signal</keyword>
<dbReference type="InParanoid" id="V4RY69"/>
<evidence type="ECO:0000259" key="4">
    <source>
        <dbReference type="Pfam" id="PF03893"/>
    </source>
</evidence>
<evidence type="ECO:0000256" key="1">
    <source>
        <dbReference type="ARBA" id="ARBA00022801"/>
    </source>
</evidence>
<feature type="domain" description="Mono-/di-acylglycerol lipase N-terminal" evidence="4">
    <location>
        <begin position="46"/>
        <end position="123"/>
    </location>
</feature>
<dbReference type="GO" id="GO:0016042">
    <property type="term" value="P:lipid catabolic process"/>
    <property type="evidence" value="ECO:0007669"/>
    <property type="project" value="InterPro"/>
</dbReference>